<gene>
    <name evidence="2" type="ORF">EHQ58_12285</name>
</gene>
<accession>A0A4R9K0D9</accession>
<protein>
    <submittedName>
        <fullName evidence="2">ERF1 domain 2</fullName>
    </submittedName>
</protein>
<dbReference type="EMBL" id="RQGD01000034">
    <property type="protein sequence ID" value="TGL58152.1"/>
    <property type="molecule type" value="Genomic_DNA"/>
</dbReference>
<evidence type="ECO:0000313" key="2">
    <source>
        <dbReference type="EMBL" id="TGL58152.1"/>
    </source>
</evidence>
<comment type="caution">
    <text evidence="2">The sequence shown here is derived from an EMBL/GenBank/DDBJ whole genome shotgun (WGS) entry which is preliminary data.</text>
</comment>
<evidence type="ECO:0000313" key="3">
    <source>
        <dbReference type="Proteomes" id="UP000297693"/>
    </source>
</evidence>
<dbReference type="Proteomes" id="UP000297693">
    <property type="component" value="Unassembled WGS sequence"/>
</dbReference>
<name>A0A4R9K0D9_9LEPT</name>
<reference evidence="2" key="1">
    <citation type="journal article" date="2019" name="PLoS Negl. Trop. Dis.">
        <title>Revisiting the worldwide diversity of Leptospira species in the environment.</title>
        <authorList>
            <person name="Vincent A.T."/>
            <person name="Schiettekatte O."/>
            <person name="Bourhy P."/>
            <person name="Veyrier F.J."/>
            <person name="Picardeau M."/>
        </authorList>
    </citation>
    <scope>NUCLEOTIDE SEQUENCE [LARGE SCALE GENOMIC DNA]</scope>
    <source>
        <strain evidence="2">201702476</strain>
    </source>
</reference>
<dbReference type="Gene3D" id="3.30.420.60">
    <property type="entry name" value="eRF1 domain 2"/>
    <property type="match status" value="1"/>
</dbReference>
<organism evidence="2 3">
    <name type="scientific">Leptospira ognonensis</name>
    <dbReference type="NCBI Taxonomy" id="2484945"/>
    <lineage>
        <taxon>Bacteria</taxon>
        <taxon>Pseudomonadati</taxon>
        <taxon>Spirochaetota</taxon>
        <taxon>Spirochaetia</taxon>
        <taxon>Leptospirales</taxon>
        <taxon>Leptospiraceae</taxon>
        <taxon>Leptospira</taxon>
    </lineage>
</organism>
<dbReference type="OrthoDB" id="328808at2"/>
<feature type="region of interest" description="Disordered" evidence="1">
    <location>
        <begin position="23"/>
        <end position="47"/>
    </location>
</feature>
<dbReference type="AlphaFoldDB" id="A0A4R9K0D9"/>
<evidence type="ECO:0000256" key="1">
    <source>
        <dbReference type="SAM" id="MobiDB-lite"/>
    </source>
</evidence>
<proteinExistence type="predicted"/>
<sequence length="120" mass="13943">MSHAIVWLDNKHAKIFEFTEHTKEGHKVDRKEHHTHHHTDGAGKEDEKKYFHKLTSDLSHFKEILLVGPGLGKEHFKKYLEEHNKEVAKHIIGVETVDHPTDNELVALAKKVFKAHHILI</sequence>
<keyword evidence="3" id="KW-1185">Reference proteome</keyword>
<dbReference type="RefSeq" id="WP_135624170.1">
    <property type="nucleotide sequence ID" value="NZ_RQGD01000034.1"/>
</dbReference>
<dbReference type="InterPro" id="IPR042226">
    <property type="entry name" value="eFR1_2_sf"/>
</dbReference>
<dbReference type="SUPFAM" id="SSF53137">
    <property type="entry name" value="Translational machinery components"/>
    <property type="match status" value="1"/>
</dbReference>